<comment type="caution">
    <text evidence="1">The sequence shown here is derived from an EMBL/GenBank/DDBJ whole genome shotgun (WGS) entry which is preliminary data.</text>
</comment>
<dbReference type="AlphaFoldDB" id="A0A399MHN3"/>
<sequence length="73" mass="8428">MKHYYLVTLYGYDEEGDLYFPTVFVKCDQQLITKADLIACIEDGKKHGELQLHTIAYMGHMTEDAFEHLRSAA</sequence>
<reference evidence="1 2" key="1">
    <citation type="submission" date="2018-08" db="EMBL/GenBank/DDBJ databases">
        <title>Draft genome sequence of the cyanotroph, Pseudomonas monteilii BCN3.</title>
        <authorList>
            <person name="Jones L.B."/>
            <person name="Kunz D.A."/>
        </authorList>
    </citation>
    <scope>NUCLEOTIDE SEQUENCE [LARGE SCALE GENOMIC DNA]</scope>
    <source>
        <strain evidence="1 2">BCN3</strain>
    </source>
</reference>
<evidence type="ECO:0000313" key="1">
    <source>
        <dbReference type="EMBL" id="RII80256.1"/>
    </source>
</evidence>
<dbReference type="EMBL" id="QWLL01000005">
    <property type="protein sequence ID" value="RII80256.1"/>
    <property type="molecule type" value="Genomic_DNA"/>
</dbReference>
<organism evidence="1 2">
    <name type="scientific">Pseudomonas monteilii</name>
    <dbReference type="NCBI Taxonomy" id="76759"/>
    <lineage>
        <taxon>Bacteria</taxon>
        <taxon>Pseudomonadati</taxon>
        <taxon>Pseudomonadota</taxon>
        <taxon>Gammaproteobacteria</taxon>
        <taxon>Pseudomonadales</taxon>
        <taxon>Pseudomonadaceae</taxon>
        <taxon>Pseudomonas</taxon>
    </lineage>
</organism>
<gene>
    <name evidence="1" type="ORF">D0894_01405</name>
</gene>
<dbReference type="RefSeq" id="WP_119368532.1">
    <property type="nucleotide sequence ID" value="NZ_QWLL01000005.1"/>
</dbReference>
<evidence type="ECO:0000313" key="2">
    <source>
        <dbReference type="Proteomes" id="UP000265875"/>
    </source>
</evidence>
<dbReference type="Proteomes" id="UP000265875">
    <property type="component" value="Unassembled WGS sequence"/>
</dbReference>
<proteinExistence type="predicted"/>
<protein>
    <submittedName>
        <fullName evidence="1">Uncharacterized protein</fullName>
    </submittedName>
</protein>
<accession>A0A399MHN3</accession>
<name>A0A399MHN3_9PSED</name>